<dbReference type="RefSeq" id="WP_349219287.1">
    <property type="nucleotide sequence ID" value="NZ_JBBMFD010000010.1"/>
</dbReference>
<name>A0ABV1E2A4_9FIRM</name>
<feature type="domain" description="HpcH/HpaI aldolase/citrate lyase" evidence="2">
    <location>
        <begin position="6"/>
        <end position="154"/>
    </location>
</feature>
<evidence type="ECO:0000313" key="3">
    <source>
        <dbReference type="EMBL" id="MEQ2440621.1"/>
    </source>
</evidence>
<organism evidence="3 4">
    <name type="scientific">Solibaculum intestinale</name>
    <dbReference type="NCBI Taxonomy" id="3133165"/>
    <lineage>
        <taxon>Bacteria</taxon>
        <taxon>Bacillati</taxon>
        <taxon>Bacillota</taxon>
        <taxon>Clostridia</taxon>
        <taxon>Eubacteriales</taxon>
        <taxon>Oscillospiraceae</taxon>
        <taxon>Solibaculum</taxon>
    </lineage>
</organism>
<proteinExistence type="predicted"/>
<accession>A0ABV1E2A4</accession>
<evidence type="ECO:0000256" key="1">
    <source>
        <dbReference type="ARBA" id="ARBA00022723"/>
    </source>
</evidence>
<keyword evidence="1" id="KW-0479">Metal-binding</keyword>
<dbReference type="Proteomes" id="UP001489509">
    <property type="component" value="Unassembled WGS sequence"/>
</dbReference>
<sequence>MMKLMLLTADPAFAAQAQDAGVDRIFLDLEYINKIERQMGRNTVISHNSVDDVAKLRRVLDRSDLLVRVNPINPSLKAEVDRVIADGADIVMLPMVIDADDAQRFVEMVGGRAKVCLLLETSQALVRMDDFLEMGGVDEIYIGLNDLHISLGLKFMFETLSGGIVEYMAKKAKARNIPFGFGGIAKIGEGMLPADYILGEHYRIGSTSAILSRTFRNETGGAHDPLDLKTEIEKIRSREREIASWTPEQFEENRIFVRNCVNKIVNG</sequence>
<dbReference type="Pfam" id="PF03328">
    <property type="entry name" value="HpcH_HpaI"/>
    <property type="match status" value="1"/>
</dbReference>
<keyword evidence="3" id="KW-0456">Lyase</keyword>
<dbReference type="InterPro" id="IPR040442">
    <property type="entry name" value="Pyrv_kinase-like_dom_sf"/>
</dbReference>
<reference evidence="3 4" key="1">
    <citation type="submission" date="2024-03" db="EMBL/GenBank/DDBJ databases">
        <title>Human intestinal bacterial collection.</title>
        <authorList>
            <person name="Pauvert C."/>
            <person name="Hitch T.C.A."/>
            <person name="Clavel T."/>
        </authorList>
    </citation>
    <scope>NUCLEOTIDE SEQUENCE [LARGE SCALE GENOMIC DNA]</scope>
    <source>
        <strain evidence="3 4">CLA-JM-H44</strain>
    </source>
</reference>
<gene>
    <name evidence="3" type="ORF">WMO26_07260</name>
</gene>
<protein>
    <submittedName>
        <fullName evidence="3">Aldolase/citrate lyase family protein</fullName>
    </submittedName>
</protein>
<dbReference type="Gene3D" id="3.20.20.60">
    <property type="entry name" value="Phosphoenolpyruvate-binding domains"/>
    <property type="match status" value="2"/>
</dbReference>
<dbReference type="GO" id="GO:0016829">
    <property type="term" value="F:lyase activity"/>
    <property type="evidence" value="ECO:0007669"/>
    <property type="project" value="UniProtKB-KW"/>
</dbReference>
<dbReference type="InterPro" id="IPR005000">
    <property type="entry name" value="Aldolase/citrate-lyase_domain"/>
</dbReference>
<comment type="caution">
    <text evidence="3">The sequence shown here is derived from an EMBL/GenBank/DDBJ whole genome shotgun (WGS) entry which is preliminary data.</text>
</comment>
<dbReference type="EMBL" id="JBBMFD010000010">
    <property type="protein sequence ID" value="MEQ2440621.1"/>
    <property type="molecule type" value="Genomic_DNA"/>
</dbReference>
<dbReference type="SUPFAM" id="SSF51621">
    <property type="entry name" value="Phosphoenolpyruvate/pyruvate domain"/>
    <property type="match status" value="1"/>
</dbReference>
<evidence type="ECO:0000313" key="4">
    <source>
        <dbReference type="Proteomes" id="UP001489509"/>
    </source>
</evidence>
<evidence type="ECO:0000259" key="2">
    <source>
        <dbReference type="Pfam" id="PF03328"/>
    </source>
</evidence>
<keyword evidence="4" id="KW-1185">Reference proteome</keyword>
<dbReference type="InterPro" id="IPR015813">
    <property type="entry name" value="Pyrv/PenolPyrv_kinase-like_dom"/>
</dbReference>